<dbReference type="Pfam" id="PF00098">
    <property type="entry name" value="zf-CCHC"/>
    <property type="match status" value="1"/>
</dbReference>
<dbReference type="SUPFAM" id="SSF57756">
    <property type="entry name" value="Retrovirus zinc finger-like domains"/>
    <property type="match status" value="1"/>
</dbReference>
<reference evidence="3 4" key="1">
    <citation type="submission" date="2015-09" db="EMBL/GenBank/DDBJ databases">
        <title>Draft genome of a European isolate of the apple canker pathogen Neonectria ditissima.</title>
        <authorList>
            <person name="Gomez-Cortecero A."/>
            <person name="Harrison R.J."/>
            <person name="Armitage A.D."/>
        </authorList>
    </citation>
    <scope>NUCLEOTIDE SEQUENCE [LARGE SCALE GENOMIC DNA]</scope>
    <source>
        <strain evidence="3 4">R09/05</strain>
    </source>
</reference>
<evidence type="ECO:0000259" key="2">
    <source>
        <dbReference type="PROSITE" id="PS50158"/>
    </source>
</evidence>
<evidence type="ECO:0000313" key="3">
    <source>
        <dbReference type="EMBL" id="KPM36851.1"/>
    </source>
</evidence>
<dbReference type="GO" id="GO:0008270">
    <property type="term" value="F:zinc ion binding"/>
    <property type="evidence" value="ECO:0007669"/>
    <property type="project" value="UniProtKB-KW"/>
</dbReference>
<protein>
    <recommendedName>
        <fullName evidence="2">CCHC-type domain-containing protein</fullName>
    </recommendedName>
</protein>
<dbReference type="Gene3D" id="4.10.60.10">
    <property type="entry name" value="Zinc finger, CCHC-type"/>
    <property type="match status" value="1"/>
</dbReference>
<evidence type="ECO:0000256" key="1">
    <source>
        <dbReference type="PROSITE-ProRule" id="PRU00047"/>
    </source>
</evidence>
<gene>
    <name evidence="3" type="ORF">AK830_g9711</name>
</gene>
<accession>A0A0P7AU54</accession>
<dbReference type="PROSITE" id="PS50158">
    <property type="entry name" value="ZF_CCHC"/>
    <property type="match status" value="1"/>
</dbReference>
<dbReference type="GO" id="GO:0003676">
    <property type="term" value="F:nucleic acid binding"/>
    <property type="evidence" value="ECO:0007669"/>
    <property type="project" value="InterPro"/>
</dbReference>
<dbReference type="InterPro" id="IPR036875">
    <property type="entry name" value="Znf_CCHC_sf"/>
</dbReference>
<sequence length="142" mass="16018">MTSDYINRWEYTLFEAGADQWPDECKVLILAAGLKPSVKLRLDREEWPKGFTDFTKLLKGFDGVFGENQHAEPTNNNTLHQVGNAMQIDIVNTGSKLHRRCFNCNGIGHFKRNCPKLQGQSNTSLSAITLEPAGEEDFDWGD</sequence>
<comment type="caution">
    <text evidence="3">The sequence shown here is derived from an EMBL/GenBank/DDBJ whole genome shotgun (WGS) entry which is preliminary data.</text>
</comment>
<dbReference type="OrthoDB" id="5141729at2759"/>
<keyword evidence="1" id="KW-0862">Zinc</keyword>
<organism evidence="3 4">
    <name type="scientific">Neonectria ditissima</name>
    <dbReference type="NCBI Taxonomy" id="78410"/>
    <lineage>
        <taxon>Eukaryota</taxon>
        <taxon>Fungi</taxon>
        <taxon>Dikarya</taxon>
        <taxon>Ascomycota</taxon>
        <taxon>Pezizomycotina</taxon>
        <taxon>Sordariomycetes</taxon>
        <taxon>Hypocreomycetidae</taxon>
        <taxon>Hypocreales</taxon>
        <taxon>Nectriaceae</taxon>
        <taxon>Neonectria</taxon>
    </lineage>
</organism>
<dbReference type="InterPro" id="IPR001878">
    <property type="entry name" value="Znf_CCHC"/>
</dbReference>
<dbReference type="EMBL" id="LKCW01000187">
    <property type="protein sequence ID" value="KPM36851.1"/>
    <property type="molecule type" value="Genomic_DNA"/>
</dbReference>
<name>A0A0P7AU54_9HYPO</name>
<evidence type="ECO:0000313" key="4">
    <source>
        <dbReference type="Proteomes" id="UP000050424"/>
    </source>
</evidence>
<dbReference type="SMART" id="SM00343">
    <property type="entry name" value="ZnF_C2HC"/>
    <property type="match status" value="1"/>
</dbReference>
<keyword evidence="4" id="KW-1185">Reference proteome</keyword>
<keyword evidence="1" id="KW-0863">Zinc-finger</keyword>
<feature type="domain" description="CCHC-type" evidence="2">
    <location>
        <begin position="99"/>
        <end position="116"/>
    </location>
</feature>
<dbReference type="AlphaFoldDB" id="A0A0P7AU54"/>
<proteinExistence type="predicted"/>
<dbReference type="Proteomes" id="UP000050424">
    <property type="component" value="Unassembled WGS sequence"/>
</dbReference>
<keyword evidence="1" id="KW-0479">Metal-binding</keyword>